<dbReference type="PROSITE" id="PS50110">
    <property type="entry name" value="RESPONSE_REGULATORY"/>
    <property type="match status" value="1"/>
</dbReference>
<dbReference type="SMART" id="SM00448">
    <property type="entry name" value="REC"/>
    <property type="match status" value="1"/>
</dbReference>
<dbReference type="EMBL" id="DQAY01000157">
    <property type="protein sequence ID" value="HCO26362.1"/>
    <property type="molecule type" value="Genomic_DNA"/>
</dbReference>
<evidence type="ECO:0000313" key="5">
    <source>
        <dbReference type="EMBL" id="HCO26362.1"/>
    </source>
</evidence>
<dbReference type="PANTHER" id="PTHR44591:SF14">
    <property type="entry name" value="PROTEIN PILG"/>
    <property type="match status" value="1"/>
</dbReference>
<protein>
    <submittedName>
        <fullName evidence="5">Response regulator</fullName>
    </submittedName>
</protein>
<dbReference type="InterPro" id="IPR011006">
    <property type="entry name" value="CheY-like_superfamily"/>
</dbReference>
<dbReference type="InterPro" id="IPR050595">
    <property type="entry name" value="Bact_response_regulator"/>
</dbReference>
<feature type="modified residue" description="4-aspartylphosphate" evidence="3">
    <location>
        <position position="53"/>
    </location>
</feature>
<reference evidence="5 6" key="1">
    <citation type="journal article" date="2018" name="Nat. Biotechnol.">
        <title>A standardized bacterial taxonomy based on genome phylogeny substantially revises the tree of life.</title>
        <authorList>
            <person name="Parks D.H."/>
            <person name="Chuvochina M."/>
            <person name="Waite D.W."/>
            <person name="Rinke C."/>
            <person name="Skarshewski A."/>
            <person name="Chaumeil P.A."/>
            <person name="Hugenholtz P."/>
        </authorList>
    </citation>
    <scope>NUCLEOTIDE SEQUENCE [LARGE SCALE GENOMIC DNA]</scope>
    <source>
        <strain evidence="5">UBA9375</strain>
    </source>
</reference>
<dbReference type="Pfam" id="PF00072">
    <property type="entry name" value="Response_reg"/>
    <property type="match status" value="1"/>
</dbReference>
<evidence type="ECO:0000256" key="3">
    <source>
        <dbReference type="PROSITE-ProRule" id="PRU00169"/>
    </source>
</evidence>
<dbReference type="PANTHER" id="PTHR44591">
    <property type="entry name" value="STRESS RESPONSE REGULATOR PROTEIN 1"/>
    <property type="match status" value="1"/>
</dbReference>
<gene>
    <name evidence="5" type="ORF">DIT97_26345</name>
</gene>
<dbReference type="AlphaFoldDB" id="A0A3D3RE11"/>
<keyword evidence="2" id="KW-0902">Two-component regulatory system</keyword>
<evidence type="ECO:0000313" key="6">
    <source>
        <dbReference type="Proteomes" id="UP000263642"/>
    </source>
</evidence>
<comment type="caution">
    <text evidence="5">The sequence shown here is derived from an EMBL/GenBank/DDBJ whole genome shotgun (WGS) entry which is preliminary data.</text>
</comment>
<feature type="domain" description="Response regulatory" evidence="4">
    <location>
        <begin position="4"/>
        <end position="121"/>
    </location>
</feature>
<sequence length="129" mass="14901">MNHLIYICDDDSHIVRAISMKLRKAGFDVECFPDGFECWEKSQQQAPHMIITDLQMPRMNGLELCEKIRALETTRLIPITLLTGKGFEFDHDEYMQTLKITNVMVKPFSPKKLLMQVQESLNLTNDVIG</sequence>
<dbReference type="Proteomes" id="UP000263642">
    <property type="component" value="Unassembled WGS sequence"/>
</dbReference>
<dbReference type="Gene3D" id="3.40.50.2300">
    <property type="match status" value="1"/>
</dbReference>
<name>A0A3D3RE11_9PLAN</name>
<accession>A0A3D3RE11</accession>
<organism evidence="5 6">
    <name type="scientific">Gimesia maris</name>
    <dbReference type="NCBI Taxonomy" id="122"/>
    <lineage>
        <taxon>Bacteria</taxon>
        <taxon>Pseudomonadati</taxon>
        <taxon>Planctomycetota</taxon>
        <taxon>Planctomycetia</taxon>
        <taxon>Planctomycetales</taxon>
        <taxon>Planctomycetaceae</taxon>
        <taxon>Gimesia</taxon>
    </lineage>
</organism>
<dbReference type="SUPFAM" id="SSF52172">
    <property type="entry name" value="CheY-like"/>
    <property type="match status" value="1"/>
</dbReference>
<evidence type="ECO:0000259" key="4">
    <source>
        <dbReference type="PROSITE" id="PS50110"/>
    </source>
</evidence>
<evidence type="ECO:0000256" key="1">
    <source>
        <dbReference type="ARBA" id="ARBA00022553"/>
    </source>
</evidence>
<proteinExistence type="predicted"/>
<dbReference type="GO" id="GO:0000160">
    <property type="term" value="P:phosphorelay signal transduction system"/>
    <property type="evidence" value="ECO:0007669"/>
    <property type="project" value="UniProtKB-KW"/>
</dbReference>
<keyword evidence="1 3" id="KW-0597">Phosphoprotein</keyword>
<evidence type="ECO:0000256" key="2">
    <source>
        <dbReference type="ARBA" id="ARBA00023012"/>
    </source>
</evidence>
<dbReference type="InterPro" id="IPR001789">
    <property type="entry name" value="Sig_transdc_resp-reg_receiver"/>
</dbReference>